<feature type="non-terminal residue" evidence="2">
    <location>
        <position position="126"/>
    </location>
</feature>
<gene>
    <name evidence="2" type="ORF">HaLaN_27204</name>
</gene>
<evidence type="ECO:0000313" key="3">
    <source>
        <dbReference type="Proteomes" id="UP000485058"/>
    </source>
</evidence>
<evidence type="ECO:0000256" key="1">
    <source>
        <dbReference type="SAM" id="MobiDB-lite"/>
    </source>
</evidence>
<feature type="compositionally biased region" description="Basic and acidic residues" evidence="1">
    <location>
        <begin position="46"/>
        <end position="67"/>
    </location>
</feature>
<sequence length="126" mass="14097">MHTLKPLGFRLATPPAAGSLYTMRPKRKRSCLCCKHPSSAVGSTQTDHEAQTSGKQDVKRQALRSEQRNSGTFRFWHDERRFKGSGTNCVVQSALFSQATQQHGFNIRQVDDPTIVMPERLLGSLP</sequence>
<reference evidence="2 3" key="1">
    <citation type="submission" date="2020-02" db="EMBL/GenBank/DDBJ databases">
        <title>Draft genome sequence of Haematococcus lacustris strain NIES-144.</title>
        <authorList>
            <person name="Morimoto D."/>
            <person name="Nakagawa S."/>
            <person name="Yoshida T."/>
            <person name="Sawayama S."/>
        </authorList>
    </citation>
    <scope>NUCLEOTIDE SEQUENCE [LARGE SCALE GENOMIC DNA]</scope>
    <source>
        <strain evidence="2 3">NIES-144</strain>
    </source>
</reference>
<accession>A0A6A0A7R6</accession>
<comment type="caution">
    <text evidence="2">The sequence shown here is derived from an EMBL/GenBank/DDBJ whole genome shotgun (WGS) entry which is preliminary data.</text>
</comment>
<keyword evidence="3" id="KW-1185">Reference proteome</keyword>
<dbReference type="Proteomes" id="UP000485058">
    <property type="component" value="Unassembled WGS sequence"/>
</dbReference>
<dbReference type="EMBL" id="BLLF01003987">
    <property type="protein sequence ID" value="GFH28670.1"/>
    <property type="molecule type" value="Genomic_DNA"/>
</dbReference>
<organism evidence="2 3">
    <name type="scientific">Haematococcus lacustris</name>
    <name type="common">Green alga</name>
    <name type="synonym">Haematococcus pluvialis</name>
    <dbReference type="NCBI Taxonomy" id="44745"/>
    <lineage>
        <taxon>Eukaryota</taxon>
        <taxon>Viridiplantae</taxon>
        <taxon>Chlorophyta</taxon>
        <taxon>core chlorophytes</taxon>
        <taxon>Chlorophyceae</taxon>
        <taxon>CS clade</taxon>
        <taxon>Chlamydomonadales</taxon>
        <taxon>Haematococcaceae</taxon>
        <taxon>Haematococcus</taxon>
    </lineage>
</organism>
<evidence type="ECO:0000313" key="2">
    <source>
        <dbReference type="EMBL" id="GFH28670.1"/>
    </source>
</evidence>
<proteinExistence type="predicted"/>
<protein>
    <submittedName>
        <fullName evidence="2">Uncharacterized protein</fullName>
    </submittedName>
</protein>
<name>A0A6A0A7R6_HAELA</name>
<dbReference type="AlphaFoldDB" id="A0A6A0A7R6"/>
<feature type="region of interest" description="Disordered" evidence="1">
    <location>
        <begin position="38"/>
        <end position="70"/>
    </location>
</feature>